<evidence type="ECO:0000259" key="4">
    <source>
        <dbReference type="PROSITE" id="PS50987"/>
    </source>
</evidence>
<evidence type="ECO:0000256" key="3">
    <source>
        <dbReference type="ARBA" id="ARBA00023163"/>
    </source>
</evidence>
<dbReference type="SMART" id="SM00418">
    <property type="entry name" value="HTH_ARSR"/>
    <property type="match status" value="1"/>
</dbReference>
<dbReference type="AlphaFoldDB" id="A0A495ECV8"/>
<dbReference type="PRINTS" id="PR00778">
    <property type="entry name" value="HTHARSR"/>
</dbReference>
<organism evidence="5 6">
    <name type="scientific">Arthrobacter oryzae</name>
    <dbReference type="NCBI Taxonomy" id="409290"/>
    <lineage>
        <taxon>Bacteria</taxon>
        <taxon>Bacillati</taxon>
        <taxon>Actinomycetota</taxon>
        <taxon>Actinomycetes</taxon>
        <taxon>Micrococcales</taxon>
        <taxon>Micrococcaceae</taxon>
        <taxon>Arthrobacter</taxon>
    </lineage>
</organism>
<dbReference type="CDD" id="cd00090">
    <property type="entry name" value="HTH_ARSR"/>
    <property type="match status" value="1"/>
</dbReference>
<dbReference type="GO" id="GO:0003700">
    <property type="term" value="F:DNA-binding transcription factor activity"/>
    <property type="evidence" value="ECO:0007669"/>
    <property type="project" value="InterPro"/>
</dbReference>
<name>A0A495ECV8_9MICC</name>
<protein>
    <submittedName>
        <fullName evidence="5">ArsR family transcriptional regulator</fullName>
    </submittedName>
</protein>
<dbReference type="InterPro" id="IPR051081">
    <property type="entry name" value="HTH_MetalResp_TranReg"/>
</dbReference>
<dbReference type="Pfam" id="PF01022">
    <property type="entry name" value="HTH_5"/>
    <property type="match status" value="1"/>
</dbReference>
<evidence type="ECO:0000256" key="1">
    <source>
        <dbReference type="ARBA" id="ARBA00023015"/>
    </source>
</evidence>
<reference evidence="5 6" key="1">
    <citation type="submission" date="2018-10" db="EMBL/GenBank/DDBJ databases">
        <title>Genomic Encyclopedia of Type Strains, Phase IV (KMG-IV): sequencing the most valuable type-strain genomes for metagenomic binning, comparative biology and taxonomic classification.</title>
        <authorList>
            <person name="Goeker M."/>
        </authorList>
    </citation>
    <scope>NUCLEOTIDE SEQUENCE [LARGE SCALE GENOMIC DNA]</scope>
    <source>
        <strain evidence="5 6">DSM 25586</strain>
    </source>
</reference>
<comment type="caution">
    <text evidence="5">The sequence shown here is derived from an EMBL/GenBank/DDBJ whole genome shotgun (WGS) entry which is preliminary data.</text>
</comment>
<evidence type="ECO:0000256" key="2">
    <source>
        <dbReference type="ARBA" id="ARBA00023125"/>
    </source>
</evidence>
<dbReference type="PANTHER" id="PTHR33154:SF33">
    <property type="entry name" value="TRANSCRIPTIONAL REPRESSOR SDPR"/>
    <property type="match status" value="1"/>
</dbReference>
<dbReference type="EMBL" id="RBIR01000009">
    <property type="protein sequence ID" value="RKR13747.1"/>
    <property type="molecule type" value="Genomic_DNA"/>
</dbReference>
<dbReference type="InterPro" id="IPR036390">
    <property type="entry name" value="WH_DNA-bd_sf"/>
</dbReference>
<sequence length="113" mass="12483">MATNVLVVPDLLEVAAEPNRRALLRLLAEGERTVTELSGHFAVSRSAISQHLLLLSEVGLVSARKDGRNRYYSLDAAGMVRLREEFDSFWTNELDLLVADAGRLHPPTSQGKI</sequence>
<keyword evidence="3" id="KW-0804">Transcription</keyword>
<keyword evidence="2" id="KW-0238">DNA-binding</keyword>
<gene>
    <name evidence="5" type="ORF">C8D78_3408</name>
</gene>
<dbReference type="InterPro" id="IPR001845">
    <property type="entry name" value="HTH_ArsR_DNA-bd_dom"/>
</dbReference>
<dbReference type="InterPro" id="IPR036388">
    <property type="entry name" value="WH-like_DNA-bd_sf"/>
</dbReference>
<dbReference type="GO" id="GO:0003677">
    <property type="term" value="F:DNA binding"/>
    <property type="evidence" value="ECO:0007669"/>
    <property type="project" value="UniProtKB-KW"/>
</dbReference>
<evidence type="ECO:0000313" key="6">
    <source>
        <dbReference type="Proteomes" id="UP000276055"/>
    </source>
</evidence>
<dbReference type="NCBIfam" id="NF033788">
    <property type="entry name" value="HTH_metalloreg"/>
    <property type="match status" value="1"/>
</dbReference>
<dbReference type="PANTHER" id="PTHR33154">
    <property type="entry name" value="TRANSCRIPTIONAL REGULATOR, ARSR FAMILY"/>
    <property type="match status" value="1"/>
</dbReference>
<dbReference type="InterPro" id="IPR011991">
    <property type="entry name" value="ArsR-like_HTH"/>
</dbReference>
<dbReference type="Gene3D" id="1.10.10.10">
    <property type="entry name" value="Winged helix-like DNA-binding domain superfamily/Winged helix DNA-binding domain"/>
    <property type="match status" value="1"/>
</dbReference>
<proteinExistence type="predicted"/>
<dbReference type="Proteomes" id="UP000276055">
    <property type="component" value="Unassembled WGS sequence"/>
</dbReference>
<feature type="domain" description="HTH arsR-type" evidence="4">
    <location>
        <begin position="1"/>
        <end position="94"/>
    </location>
</feature>
<accession>A0A495ECV8</accession>
<dbReference type="SUPFAM" id="SSF46785">
    <property type="entry name" value="Winged helix' DNA-binding domain"/>
    <property type="match status" value="1"/>
</dbReference>
<evidence type="ECO:0000313" key="5">
    <source>
        <dbReference type="EMBL" id="RKR13747.1"/>
    </source>
</evidence>
<keyword evidence="1" id="KW-0805">Transcription regulation</keyword>
<dbReference type="PROSITE" id="PS50987">
    <property type="entry name" value="HTH_ARSR_2"/>
    <property type="match status" value="1"/>
</dbReference>